<dbReference type="EMBL" id="MUGY01000004">
    <property type="protein sequence ID" value="OXA96997.1"/>
    <property type="molecule type" value="Genomic_DNA"/>
</dbReference>
<dbReference type="PANTHER" id="PTHR22916">
    <property type="entry name" value="GLYCOSYLTRANSFERASE"/>
    <property type="match status" value="1"/>
</dbReference>
<proteinExistence type="predicted"/>
<protein>
    <recommendedName>
        <fullName evidence="1">Glycosyltransferase 2-like domain-containing protein</fullName>
    </recommendedName>
</protein>
<dbReference type="InterPro" id="IPR029044">
    <property type="entry name" value="Nucleotide-diphossugar_trans"/>
</dbReference>
<dbReference type="Gene3D" id="3.90.550.10">
    <property type="entry name" value="Spore Coat Polysaccharide Biosynthesis Protein SpsA, Chain A"/>
    <property type="match status" value="1"/>
</dbReference>
<feature type="domain" description="Glycosyltransferase 2-like" evidence="1">
    <location>
        <begin position="4"/>
        <end position="113"/>
    </location>
</feature>
<sequence length="298" mass="35483">MLAIVIPYYKLEFFRETLESLANQTDQRFKVYIGDDASPESPSYLLELYKNHFNFEYHHFEDNLGGISLVKQWERCMIMINYEKWLMILGDDDVLENNCVASFYKNLEEIEALKISAIRFSTRVINDKGDSISENYSHPKIESTGDFLMRKLNGGTRSSLSEYIFEKEIIEQIKFKDFPLAWNSDLLAVLEFSRWNNIFTINEAIVCFRLSGMNITSKKDNLIIKNNATFQFYFYLLQEQTHKLSKELIDILFDRFEKTILDNKKHAIYWVKLFYLYFKFFQIKRFLSLGFKIKKSIK</sequence>
<dbReference type="Proteomes" id="UP000198424">
    <property type="component" value="Unassembled WGS sequence"/>
</dbReference>
<dbReference type="Pfam" id="PF00535">
    <property type="entry name" value="Glycos_transf_2"/>
    <property type="match status" value="1"/>
</dbReference>
<dbReference type="RefSeq" id="WP_051885561.1">
    <property type="nucleotide sequence ID" value="NZ_JBEWQG010000011.1"/>
</dbReference>
<name>A0ABX4CLT3_FLAHY</name>
<dbReference type="SUPFAM" id="SSF53448">
    <property type="entry name" value="Nucleotide-diphospho-sugar transferases"/>
    <property type="match status" value="1"/>
</dbReference>
<evidence type="ECO:0000313" key="3">
    <source>
        <dbReference type="Proteomes" id="UP000198424"/>
    </source>
</evidence>
<accession>A0ABX4CLT3</accession>
<reference evidence="2 3" key="1">
    <citation type="submission" date="2016-11" db="EMBL/GenBank/DDBJ databases">
        <title>Whole genomes of Flavobacteriaceae.</title>
        <authorList>
            <person name="Stine C."/>
            <person name="Li C."/>
            <person name="Tadesse D."/>
        </authorList>
    </citation>
    <scope>NUCLEOTIDE SEQUENCE [LARGE SCALE GENOMIC DNA]</scope>
    <source>
        <strain evidence="2 3">ATCC 29551</strain>
    </source>
</reference>
<comment type="caution">
    <text evidence="2">The sequence shown here is derived from an EMBL/GenBank/DDBJ whole genome shotgun (WGS) entry which is preliminary data.</text>
</comment>
<dbReference type="PANTHER" id="PTHR22916:SF3">
    <property type="entry name" value="UDP-GLCNAC:BETAGAL BETA-1,3-N-ACETYLGLUCOSAMINYLTRANSFERASE-LIKE PROTEIN 1"/>
    <property type="match status" value="1"/>
</dbReference>
<keyword evidence="3" id="KW-1185">Reference proteome</keyword>
<evidence type="ECO:0000313" key="2">
    <source>
        <dbReference type="EMBL" id="OXA96997.1"/>
    </source>
</evidence>
<dbReference type="InterPro" id="IPR001173">
    <property type="entry name" value="Glyco_trans_2-like"/>
</dbReference>
<dbReference type="CDD" id="cd00761">
    <property type="entry name" value="Glyco_tranf_GTA_type"/>
    <property type="match status" value="1"/>
</dbReference>
<evidence type="ECO:0000259" key="1">
    <source>
        <dbReference type="Pfam" id="PF00535"/>
    </source>
</evidence>
<organism evidence="2 3">
    <name type="scientific">Flavobacterium hydatis</name>
    <name type="common">Cytophaga aquatilis</name>
    <dbReference type="NCBI Taxonomy" id="991"/>
    <lineage>
        <taxon>Bacteria</taxon>
        <taxon>Pseudomonadati</taxon>
        <taxon>Bacteroidota</taxon>
        <taxon>Flavobacteriia</taxon>
        <taxon>Flavobacteriales</taxon>
        <taxon>Flavobacteriaceae</taxon>
        <taxon>Flavobacterium</taxon>
    </lineage>
</organism>
<gene>
    <name evidence="2" type="ORF">B0A62_07035</name>
</gene>